<keyword evidence="2" id="KW-0284">Flavonoid biosynthesis</keyword>
<comment type="catalytic activity">
    <reaction evidence="8">
        <text>a (2R,3S,4S)-leucoanthocyanidin + NADP(+) = a (2R,3R)-dihydroflavonol + NADPH + H(+)</text>
        <dbReference type="Rhea" id="RHEA:54444"/>
        <dbReference type="ChEBI" id="CHEBI:15378"/>
        <dbReference type="ChEBI" id="CHEBI:57783"/>
        <dbReference type="ChEBI" id="CHEBI:58349"/>
        <dbReference type="ChEBI" id="CHEBI:138176"/>
        <dbReference type="ChEBI" id="CHEBI:138188"/>
        <dbReference type="EC" id="1.1.1.219"/>
    </reaction>
</comment>
<evidence type="ECO:0000256" key="8">
    <source>
        <dbReference type="ARBA" id="ARBA00049132"/>
    </source>
</evidence>
<feature type="region of interest" description="Disordered" evidence="9">
    <location>
        <begin position="350"/>
        <end position="389"/>
    </location>
</feature>
<comment type="caution">
    <text evidence="11">The sequence shown here is derived from an EMBL/GenBank/DDBJ whole genome shotgun (WGS) entry which is preliminary data.</text>
</comment>
<comment type="similarity">
    <text evidence="3">Belongs to the NAD(P)-dependent epimerase/dehydratase family. Dihydroflavonol-4-reductase subfamily.</text>
</comment>
<dbReference type="Pfam" id="PF01370">
    <property type="entry name" value="Epimerase"/>
    <property type="match status" value="1"/>
</dbReference>
<accession>A0A921RG23</accession>
<dbReference type="EC" id="1.1.1.219" evidence="5"/>
<dbReference type="Gramene" id="EES01136">
    <property type="protein sequence ID" value="EES01136"/>
    <property type="gene ID" value="SORBI_3003G231000"/>
</dbReference>
<name>A0A921RG23_SORBI</name>
<feature type="domain" description="NAD-dependent epimerase/dehydratase" evidence="10">
    <location>
        <begin position="21"/>
        <end position="261"/>
    </location>
</feature>
<dbReference type="EMBL" id="CM027682">
    <property type="protein sequence ID" value="KAG0538597.1"/>
    <property type="molecule type" value="Genomic_DNA"/>
</dbReference>
<sequence length="389" mass="42115">MAEVVTTPAAMNGGASVKGPVVVTGASGFVGSWLVMKLLQAGYTVRATVRDPANVVKTKPLLDLPGATERLSLWKADLAVEGSFDDAIRGCTGVFHVATPMDFESKDPENEVIKPTVEGMISIMRACKEAGTVRRIVFTSSAGTCNIEEWRKPVYDEDNWTDVDFCRRVKMTGWMYFVSKTLAEKAALAYAAEHGMELVTIITTLVVGPFLSTGMPPSMITALALVTGNEAHYSILKQVQFVHLDDLCDAHIFLFEHPAAAGRYVCSSCDTTIHDLAAMLRDRYPEYDIPERFPAGTGIEDDLQMVHMSAKKLQDLGFTFRYTRMEDMYDDAIRTCREKGLIPLAAAGRDDGSASVRAPGERDVTATAGGDVSAPVRAPGGETDVTIGA</sequence>
<dbReference type="EC" id="1.1.1.234" evidence="4"/>
<dbReference type="KEGG" id="sbi:8058203"/>
<dbReference type="Gene3D" id="3.40.50.720">
    <property type="entry name" value="NAD(P)-binding Rossmann-like Domain"/>
    <property type="match status" value="1"/>
</dbReference>
<evidence type="ECO:0000256" key="9">
    <source>
        <dbReference type="SAM" id="MobiDB-lite"/>
    </source>
</evidence>
<dbReference type="AlphaFoldDB" id="A0A921RG23"/>
<dbReference type="InterPro" id="IPR001509">
    <property type="entry name" value="Epimerase_deHydtase"/>
</dbReference>
<dbReference type="PANTHER" id="PTHR10366">
    <property type="entry name" value="NAD DEPENDENT EPIMERASE/DEHYDRATASE"/>
    <property type="match status" value="1"/>
</dbReference>
<protein>
    <recommendedName>
        <fullName evidence="6">Flavanone 4-reductase</fullName>
        <ecNumber evidence="5">1.1.1.219</ecNumber>
        <ecNumber evidence="4">1.1.1.234</ecNumber>
    </recommendedName>
</protein>
<evidence type="ECO:0000256" key="2">
    <source>
        <dbReference type="ARBA" id="ARBA00023241"/>
    </source>
</evidence>
<dbReference type="Proteomes" id="UP000807115">
    <property type="component" value="Chromosome 3"/>
</dbReference>
<evidence type="ECO:0000259" key="10">
    <source>
        <dbReference type="Pfam" id="PF01370"/>
    </source>
</evidence>
<dbReference type="InterPro" id="IPR036291">
    <property type="entry name" value="NAD(P)-bd_dom_sf"/>
</dbReference>
<organism evidence="11 12">
    <name type="scientific">Sorghum bicolor</name>
    <name type="common">Sorghum</name>
    <name type="synonym">Sorghum vulgare</name>
    <dbReference type="NCBI Taxonomy" id="4558"/>
    <lineage>
        <taxon>Eukaryota</taxon>
        <taxon>Viridiplantae</taxon>
        <taxon>Streptophyta</taxon>
        <taxon>Embryophyta</taxon>
        <taxon>Tracheophyta</taxon>
        <taxon>Spermatophyta</taxon>
        <taxon>Magnoliopsida</taxon>
        <taxon>Liliopsida</taxon>
        <taxon>Poales</taxon>
        <taxon>Poaceae</taxon>
        <taxon>PACMAD clade</taxon>
        <taxon>Panicoideae</taxon>
        <taxon>Andropogonodae</taxon>
        <taxon>Andropogoneae</taxon>
        <taxon>Sorghinae</taxon>
        <taxon>Sorghum</taxon>
    </lineage>
</organism>
<evidence type="ECO:0000256" key="3">
    <source>
        <dbReference type="ARBA" id="ARBA00023445"/>
    </source>
</evidence>
<dbReference type="OMA" id="CREKKLL"/>
<dbReference type="GO" id="GO:0045552">
    <property type="term" value="F:dihydroflavanol 4-reductase activity"/>
    <property type="evidence" value="ECO:0007669"/>
    <property type="project" value="UniProtKB-EC"/>
</dbReference>
<evidence type="ECO:0000256" key="7">
    <source>
        <dbReference type="ARBA" id="ARBA00048870"/>
    </source>
</evidence>
<comment type="catalytic activity">
    <reaction evidence="7">
        <text>(2S)-flavan-4-ol + NADP(+) = (2S)-flavanone + NADPH + H(+)</text>
        <dbReference type="Rhea" id="RHEA:11228"/>
        <dbReference type="ChEBI" id="CHEBI:15378"/>
        <dbReference type="ChEBI" id="CHEBI:15605"/>
        <dbReference type="ChEBI" id="CHEBI:15606"/>
        <dbReference type="ChEBI" id="CHEBI:57783"/>
        <dbReference type="ChEBI" id="CHEBI:58349"/>
        <dbReference type="EC" id="1.1.1.234"/>
    </reaction>
</comment>
<reference evidence="11" key="1">
    <citation type="journal article" date="2019" name="BMC Genomics">
        <title>A new reference genome for Sorghum bicolor reveals high levels of sequence similarity between sweet and grain genotypes: implications for the genetics of sugar metabolism.</title>
        <authorList>
            <person name="Cooper E.A."/>
            <person name="Brenton Z.W."/>
            <person name="Flinn B.S."/>
            <person name="Jenkins J."/>
            <person name="Shu S."/>
            <person name="Flowers D."/>
            <person name="Luo F."/>
            <person name="Wang Y."/>
            <person name="Xia P."/>
            <person name="Barry K."/>
            <person name="Daum C."/>
            <person name="Lipzen A."/>
            <person name="Yoshinaga Y."/>
            <person name="Schmutz J."/>
            <person name="Saski C."/>
            <person name="Vermerris W."/>
            <person name="Kresovich S."/>
        </authorList>
    </citation>
    <scope>NUCLEOTIDE SEQUENCE</scope>
</reference>
<evidence type="ECO:0000256" key="1">
    <source>
        <dbReference type="ARBA" id="ARBA00023002"/>
    </source>
</evidence>
<evidence type="ECO:0000256" key="6">
    <source>
        <dbReference type="ARBA" id="ARBA00042087"/>
    </source>
</evidence>
<dbReference type="PANTHER" id="PTHR10366:SF564">
    <property type="entry name" value="STEROL-4-ALPHA-CARBOXYLATE 3-DEHYDROGENASE, DECARBOXYLATING"/>
    <property type="match status" value="1"/>
</dbReference>
<dbReference type="CDD" id="cd08958">
    <property type="entry name" value="FR_SDR_e"/>
    <property type="match status" value="1"/>
</dbReference>
<gene>
    <name evidence="11" type="ORF">BDA96_03G250200</name>
</gene>
<evidence type="ECO:0000313" key="12">
    <source>
        <dbReference type="Proteomes" id="UP000807115"/>
    </source>
</evidence>
<proteinExistence type="inferred from homology"/>
<dbReference type="InterPro" id="IPR050425">
    <property type="entry name" value="NAD(P)_dehydrat-like"/>
</dbReference>
<evidence type="ECO:0000256" key="4">
    <source>
        <dbReference type="ARBA" id="ARBA00039055"/>
    </source>
</evidence>
<dbReference type="GO" id="GO:0009813">
    <property type="term" value="P:flavonoid biosynthetic process"/>
    <property type="evidence" value="ECO:0007669"/>
    <property type="project" value="UniProtKB-KW"/>
</dbReference>
<dbReference type="OrthoDB" id="2735536at2759"/>
<dbReference type="FunFam" id="3.40.50.720:FF:000085">
    <property type="entry name" value="Dihydroflavonol reductase"/>
    <property type="match status" value="1"/>
</dbReference>
<reference evidence="11" key="2">
    <citation type="submission" date="2020-10" db="EMBL/GenBank/DDBJ databases">
        <authorList>
            <person name="Cooper E.A."/>
            <person name="Brenton Z.W."/>
            <person name="Flinn B.S."/>
            <person name="Jenkins J."/>
            <person name="Shu S."/>
            <person name="Flowers D."/>
            <person name="Luo F."/>
            <person name="Wang Y."/>
            <person name="Xia P."/>
            <person name="Barry K."/>
            <person name="Daum C."/>
            <person name="Lipzen A."/>
            <person name="Yoshinaga Y."/>
            <person name="Schmutz J."/>
            <person name="Saski C."/>
            <person name="Vermerris W."/>
            <person name="Kresovich S."/>
        </authorList>
    </citation>
    <scope>NUCLEOTIDE SEQUENCE</scope>
</reference>
<evidence type="ECO:0000256" key="5">
    <source>
        <dbReference type="ARBA" id="ARBA00039057"/>
    </source>
</evidence>
<dbReference type="GO" id="GO:0047890">
    <property type="term" value="F:flavanone 4-reductase activity"/>
    <property type="evidence" value="ECO:0007669"/>
    <property type="project" value="UniProtKB-EC"/>
</dbReference>
<evidence type="ECO:0000313" key="11">
    <source>
        <dbReference type="EMBL" id="KAG0538597.1"/>
    </source>
</evidence>
<dbReference type="SUPFAM" id="SSF51735">
    <property type="entry name" value="NAD(P)-binding Rossmann-fold domains"/>
    <property type="match status" value="1"/>
</dbReference>
<keyword evidence="1" id="KW-0560">Oxidoreductase</keyword>